<organism evidence="2 3">
    <name type="scientific">Vitis vinifera</name>
    <name type="common">Grape</name>
    <dbReference type="NCBI Taxonomy" id="29760"/>
    <lineage>
        <taxon>Eukaryota</taxon>
        <taxon>Viridiplantae</taxon>
        <taxon>Streptophyta</taxon>
        <taxon>Embryophyta</taxon>
        <taxon>Tracheophyta</taxon>
        <taxon>Spermatophyta</taxon>
        <taxon>Magnoliopsida</taxon>
        <taxon>eudicotyledons</taxon>
        <taxon>Gunneridae</taxon>
        <taxon>Pentapetalae</taxon>
        <taxon>rosids</taxon>
        <taxon>Vitales</taxon>
        <taxon>Vitaceae</taxon>
        <taxon>Viteae</taxon>
        <taxon>Vitis</taxon>
    </lineage>
</organism>
<sequence>MRAKARKGKVGRRIWEEEGKVSVLGPSGAGECGVAHRRVNSVHEGWERRKLGGGLERKREDLFPGEKANRAGSFIRLGVTDLEKRRFGICIPKGKGEREDGFYGGVLTEGLRAQGYYKGQSGDKGGGNKEQCEQIEAMPDRLGKGCALFGIRDGGRSKRVLASGVRSVGGTQLGLEMWSPRFGCSAEGEDRKEAWRVLRHRSSNGRRTWEWARIQVKLNGGVLPSLMEIRVEGEVYAMSLWWEIPPTIRKKQGDGRDGFGRQRGEVRGGDDSRAGWRVGEKPGAGPQGTASVRGRDGRASGRGGWGRV</sequence>
<feature type="region of interest" description="Disordered" evidence="1">
    <location>
        <begin position="251"/>
        <end position="308"/>
    </location>
</feature>
<protein>
    <recommendedName>
        <fullName evidence="4">DUF4283 domain-containing protein</fullName>
    </recommendedName>
</protein>
<name>A0A438IEM0_VITVI</name>
<gene>
    <name evidence="2" type="ORF">CK203_025608</name>
</gene>
<proteinExistence type="predicted"/>
<reference evidence="2 3" key="1">
    <citation type="journal article" date="2018" name="PLoS Genet.">
        <title>Population sequencing reveals clonal diversity and ancestral inbreeding in the grapevine cultivar Chardonnay.</title>
        <authorList>
            <person name="Roach M.J."/>
            <person name="Johnson D.L."/>
            <person name="Bohlmann J."/>
            <person name="van Vuuren H.J."/>
            <person name="Jones S.J."/>
            <person name="Pretorius I.S."/>
            <person name="Schmidt S.A."/>
            <person name="Borneman A.R."/>
        </authorList>
    </citation>
    <scope>NUCLEOTIDE SEQUENCE [LARGE SCALE GENOMIC DNA]</scope>
    <source>
        <strain evidence="3">cv. Chardonnay</strain>
        <tissue evidence="2">Leaf</tissue>
    </source>
</reference>
<dbReference type="Proteomes" id="UP000288805">
    <property type="component" value="Unassembled WGS sequence"/>
</dbReference>
<accession>A0A438IEM0</accession>
<evidence type="ECO:0008006" key="4">
    <source>
        <dbReference type="Google" id="ProtNLM"/>
    </source>
</evidence>
<comment type="caution">
    <text evidence="2">The sequence shown here is derived from an EMBL/GenBank/DDBJ whole genome shotgun (WGS) entry which is preliminary data.</text>
</comment>
<dbReference type="EMBL" id="QGNW01000116">
    <property type="protein sequence ID" value="RVW95137.1"/>
    <property type="molecule type" value="Genomic_DNA"/>
</dbReference>
<evidence type="ECO:0000313" key="2">
    <source>
        <dbReference type="EMBL" id="RVW95137.1"/>
    </source>
</evidence>
<dbReference type="AlphaFoldDB" id="A0A438IEM0"/>
<evidence type="ECO:0000256" key="1">
    <source>
        <dbReference type="SAM" id="MobiDB-lite"/>
    </source>
</evidence>
<feature type="compositionally biased region" description="Basic and acidic residues" evidence="1">
    <location>
        <begin position="251"/>
        <end position="280"/>
    </location>
</feature>
<evidence type="ECO:0000313" key="3">
    <source>
        <dbReference type="Proteomes" id="UP000288805"/>
    </source>
</evidence>